<accession>A0AAE8SWS4</accession>
<keyword evidence="1" id="KW-0539">Nucleus</keyword>
<comment type="caution">
    <text evidence="3">The sequence shown here is derived from an EMBL/GenBank/DDBJ whole genome shotgun (WGS) entry which is preliminary data.</text>
</comment>
<dbReference type="AlphaFoldDB" id="A0AAE8SWS4"/>
<evidence type="ECO:0000256" key="1">
    <source>
        <dbReference type="ARBA" id="ARBA00023242"/>
    </source>
</evidence>
<feature type="compositionally biased region" description="Low complexity" evidence="2">
    <location>
        <begin position="300"/>
        <end position="309"/>
    </location>
</feature>
<gene>
    <name evidence="3" type="ORF">DNG_06779</name>
</gene>
<feature type="region of interest" description="Disordered" evidence="2">
    <location>
        <begin position="405"/>
        <end position="435"/>
    </location>
</feature>
<organism evidence="3 4">
    <name type="scientific">Cephalotrichum gorgonifer</name>
    <dbReference type="NCBI Taxonomy" id="2041049"/>
    <lineage>
        <taxon>Eukaryota</taxon>
        <taxon>Fungi</taxon>
        <taxon>Dikarya</taxon>
        <taxon>Ascomycota</taxon>
        <taxon>Pezizomycotina</taxon>
        <taxon>Sordariomycetes</taxon>
        <taxon>Hypocreomycetidae</taxon>
        <taxon>Microascales</taxon>
        <taxon>Microascaceae</taxon>
        <taxon>Cephalotrichum</taxon>
    </lineage>
</organism>
<feature type="compositionally biased region" description="Low complexity" evidence="2">
    <location>
        <begin position="170"/>
        <end position="231"/>
    </location>
</feature>
<evidence type="ECO:0008006" key="5">
    <source>
        <dbReference type="Google" id="ProtNLM"/>
    </source>
</evidence>
<feature type="compositionally biased region" description="Polar residues" evidence="2">
    <location>
        <begin position="279"/>
        <end position="291"/>
    </location>
</feature>
<feature type="compositionally biased region" description="Low complexity" evidence="2">
    <location>
        <begin position="340"/>
        <end position="357"/>
    </location>
</feature>
<keyword evidence="4" id="KW-1185">Reference proteome</keyword>
<feature type="compositionally biased region" description="Low complexity" evidence="2">
    <location>
        <begin position="20"/>
        <end position="35"/>
    </location>
</feature>
<evidence type="ECO:0000256" key="2">
    <source>
        <dbReference type="SAM" id="MobiDB-lite"/>
    </source>
</evidence>
<dbReference type="InterPro" id="IPR036864">
    <property type="entry name" value="Zn2-C6_fun-type_DNA-bd_sf"/>
</dbReference>
<protein>
    <recommendedName>
        <fullName evidence="5">Zn(2)-C6 fungal-type domain-containing protein</fullName>
    </recommendedName>
</protein>
<sequence length="469" mass="50758">MSHSHQQHLGAPGHPPPSSYAPYPQQPQHQQQHQPMAASYGYAPSTQAEVYHSPELDPLPSIRSLSYVPPIQQRAVSASVGQHQHQVAAAQGGMEMGMGMGGMAQGFYASVVPMGPQYLHHSDVMMRYPVLPPDHRFRGPKKCDETHPTCNNCRKSKRECLGYDPIFKQQGQQRQQPPAEPSRQQQQQQQQHQQQQQQSPRLSQMISQPPQSQSQSQVQVQVQVQQTQPQATPQPPAQHHQHHQSPLQQGPPHHQGSLQQDPHHQAPLQPLQQDAHHQVLQQDTHHLSYSNPLQFPPQPQQAHHPQQPQTGNPADLLRRAPVPSSAASSTLPPISPSLGPPAHLEHPSSSNPSHDPSAYTAPSSSGMQGYAQPALGGIDSAGRQVLGSGVDLSLTGSRHSLGPGFDPALTSRQSLGSGVDPTLMTRTPRGEPGGDVGGYGVEAVARHASRVLSGEIHEQRGGHIGGVPT</sequence>
<dbReference type="InterPro" id="IPR001138">
    <property type="entry name" value="Zn2Cys6_DnaBD"/>
</dbReference>
<dbReference type="CDD" id="cd00067">
    <property type="entry name" value="GAL4"/>
    <property type="match status" value="1"/>
</dbReference>
<reference evidence="3" key="1">
    <citation type="submission" date="2018-03" db="EMBL/GenBank/DDBJ databases">
        <authorList>
            <person name="Guldener U."/>
        </authorList>
    </citation>
    <scope>NUCLEOTIDE SEQUENCE</scope>
</reference>
<evidence type="ECO:0000313" key="4">
    <source>
        <dbReference type="Proteomes" id="UP001187682"/>
    </source>
</evidence>
<feature type="region of interest" description="Disordered" evidence="2">
    <location>
        <begin position="1"/>
        <end position="38"/>
    </location>
</feature>
<proteinExistence type="predicted"/>
<dbReference type="GO" id="GO:0000981">
    <property type="term" value="F:DNA-binding transcription factor activity, RNA polymerase II-specific"/>
    <property type="evidence" value="ECO:0007669"/>
    <property type="project" value="InterPro"/>
</dbReference>
<dbReference type="SUPFAM" id="SSF57701">
    <property type="entry name" value="Zn2/Cys6 DNA-binding domain"/>
    <property type="match status" value="1"/>
</dbReference>
<dbReference type="Proteomes" id="UP001187682">
    <property type="component" value="Unassembled WGS sequence"/>
</dbReference>
<name>A0AAE8SWS4_9PEZI</name>
<feature type="compositionally biased region" description="Low complexity" evidence="2">
    <location>
        <begin position="244"/>
        <end position="273"/>
    </location>
</feature>
<feature type="region of interest" description="Disordered" evidence="2">
    <location>
        <begin position="170"/>
        <end position="376"/>
    </location>
</feature>
<evidence type="ECO:0000313" key="3">
    <source>
        <dbReference type="EMBL" id="SPO04096.1"/>
    </source>
</evidence>
<feature type="compositionally biased region" description="Low complexity" evidence="2">
    <location>
        <begin position="320"/>
        <end position="332"/>
    </location>
</feature>
<dbReference type="GO" id="GO:0008270">
    <property type="term" value="F:zinc ion binding"/>
    <property type="evidence" value="ECO:0007669"/>
    <property type="project" value="InterPro"/>
</dbReference>
<dbReference type="EMBL" id="ONZQ02000009">
    <property type="protein sequence ID" value="SPO04096.1"/>
    <property type="molecule type" value="Genomic_DNA"/>
</dbReference>